<dbReference type="PROSITE" id="PS50935">
    <property type="entry name" value="SSB"/>
    <property type="match status" value="1"/>
</dbReference>
<comment type="subunit">
    <text evidence="2">Homotetramer.</text>
</comment>
<dbReference type="Proteomes" id="UP000500741">
    <property type="component" value="Chromosome"/>
</dbReference>
<dbReference type="GO" id="GO:0006310">
    <property type="term" value="P:DNA recombination"/>
    <property type="evidence" value="ECO:0007669"/>
    <property type="project" value="UniProtKB-UniRule"/>
</dbReference>
<dbReference type="PANTHER" id="PTHR10302:SF27">
    <property type="entry name" value="SINGLE-STRANDED DNA-BINDING PROTEIN"/>
    <property type="match status" value="1"/>
</dbReference>
<dbReference type="GO" id="GO:0006281">
    <property type="term" value="P:DNA repair"/>
    <property type="evidence" value="ECO:0007669"/>
    <property type="project" value="UniProtKB-UniRule"/>
</dbReference>
<dbReference type="HAMAP" id="MF_00984">
    <property type="entry name" value="SSB"/>
    <property type="match status" value="1"/>
</dbReference>
<dbReference type="SUPFAM" id="SSF50249">
    <property type="entry name" value="Nucleic acid-binding proteins"/>
    <property type="match status" value="1"/>
</dbReference>
<dbReference type="GO" id="GO:0006260">
    <property type="term" value="P:DNA replication"/>
    <property type="evidence" value="ECO:0007669"/>
    <property type="project" value="UniProtKB-UniRule"/>
</dbReference>
<dbReference type="Gene3D" id="2.40.50.140">
    <property type="entry name" value="Nucleic acid-binding proteins"/>
    <property type="match status" value="1"/>
</dbReference>
<dbReference type="Pfam" id="PF00436">
    <property type="entry name" value="SSB"/>
    <property type="match status" value="1"/>
</dbReference>
<feature type="compositionally biased region" description="Low complexity" evidence="4">
    <location>
        <begin position="113"/>
        <end position="163"/>
    </location>
</feature>
<dbReference type="InterPro" id="IPR012340">
    <property type="entry name" value="NA-bd_OB-fold"/>
</dbReference>
<dbReference type="EMBL" id="CP049888">
    <property type="protein sequence ID" value="QIL50253.1"/>
    <property type="molecule type" value="Genomic_DNA"/>
</dbReference>
<keyword evidence="2" id="KW-0234">DNA repair</keyword>
<name>A0A6G8AZF0_9LACO</name>
<evidence type="ECO:0000256" key="3">
    <source>
        <dbReference type="RuleBase" id="RU000524"/>
    </source>
</evidence>
<protein>
    <recommendedName>
        <fullName evidence="2 3">Single-stranded DNA-binding protein</fullName>
        <shortName evidence="2">SSB</shortName>
    </recommendedName>
</protein>
<keyword evidence="6" id="KW-1185">Reference proteome</keyword>
<evidence type="ECO:0000256" key="2">
    <source>
        <dbReference type="HAMAP-Rule" id="MF_00984"/>
    </source>
</evidence>
<dbReference type="InterPro" id="IPR011344">
    <property type="entry name" value="ssDNA-bd"/>
</dbReference>
<dbReference type="RefSeq" id="WP_166009682.1">
    <property type="nucleotide sequence ID" value="NZ_CP049888.1"/>
</dbReference>
<keyword evidence="2" id="KW-0235">DNA replication</keyword>
<sequence length="181" mass="19678">MNRVVLVGRLVRDVELRYTQSGTAVASFSVAVDRRRTNQNGERETDFINATIWSKAAENFANFTSKGSRVAIDGRLQTSSYQNQQGQTVYRTEVIVENFDLLETRAESEARRSSAGNNGNSNQNSFNAAPAGNPFGTPNNNENNSGNVFGGNNNSSTNASNNNDPFAGGQEIDISDDDLPF</sequence>
<evidence type="ECO:0000256" key="4">
    <source>
        <dbReference type="SAM" id="MobiDB-lite"/>
    </source>
</evidence>
<evidence type="ECO:0000256" key="1">
    <source>
        <dbReference type="ARBA" id="ARBA00023125"/>
    </source>
</evidence>
<keyword evidence="2" id="KW-0227">DNA damage</keyword>
<reference evidence="5 6" key="1">
    <citation type="submission" date="2020-03" db="EMBL/GenBank/DDBJ databases">
        <title>Weissella sp. nov., isolated from Cybister lewisianus.</title>
        <authorList>
            <person name="Hyun D.-W."/>
            <person name="Bae J.-W."/>
        </authorList>
    </citation>
    <scope>NUCLEOTIDE SEQUENCE [LARGE SCALE GENOMIC DNA]</scope>
    <source>
        <strain evidence="5 6">HDW19</strain>
    </source>
</reference>
<dbReference type="GO" id="GO:0009295">
    <property type="term" value="C:nucleoid"/>
    <property type="evidence" value="ECO:0007669"/>
    <property type="project" value="TreeGrafter"/>
</dbReference>
<dbReference type="KEGG" id="wco:G7084_02275"/>
<keyword evidence="2" id="KW-0233">DNA recombination</keyword>
<evidence type="ECO:0000313" key="5">
    <source>
        <dbReference type="EMBL" id="QIL50253.1"/>
    </source>
</evidence>
<feature type="region of interest" description="Disordered" evidence="4">
    <location>
        <begin position="107"/>
        <end position="181"/>
    </location>
</feature>
<dbReference type="GO" id="GO:0003697">
    <property type="term" value="F:single-stranded DNA binding"/>
    <property type="evidence" value="ECO:0007669"/>
    <property type="project" value="UniProtKB-UniRule"/>
</dbReference>
<gene>
    <name evidence="5" type="primary">ssb</name>
    <name evidence="5" type="ORF">G7084_02275</name>
</gene>
<evidence type="ECO:0000313" key="6">
    <source>
        <dbReference type="Proteomes" id="UP000500741"/>
    </source>
</evidence>
<dbReference type="CDD" id="cd04496">
    <property type="entry name" value="SSB_OBF"/>
    <property type="match status" value="1"/>
</dbReference>
<dbReference type="PANTHER" id="PTHR10302">
    <property type="entry name" value="SINGLE-STRANDED DNA-BINDING PROTEIN"/>
    <property type="match status" value="1"/>
</dbReference>
<dbReference type="AlphaFoldDB" id="A0A6G8AZF0"/>
<keyword evidence="1 2" id="KW-0238">DNA-binding</keyword>
<accession>A0A6G8AZF0</accession>
<comment type="caution">
    <text evidence="2">Lacks conserved residue(s) required for the propagation of feature annotation.</text>
</comment>
<feature type="short sequence motif" description="Important for interaction with partner proteins" evidence="2">
    <location>
        <begin position="176"/>
        <end position="181"/>
    </location>
</feature>
<comment type="function">
    <text evidence="2">Plays an important role in DNA replication, recombination and repair. Binds to ssDNA and to an array of partner proteins to recruit them to their sites of action during DNA metabolism.</text>
</comment>
<proteinExistence type="inferred from homology"/>
<organism evidence="5 6">
    <name type="scientific">Weissella coleopterorum</name>
    <dbReference type="NCBI Taxonomy" id="2714949"/>
    <lineage>
        <taxon>Bacteria</taxon>
        <taxon>Bacillati</taxon>
        <taxon>Bacillota</taxon>
        <taxon>Bacilli</taxon>
        <taxon>Lactobacillales</taxon>
        <taxon>Lactobacillaceae</taxon>
        <taxon>Weissella</taxon>
    </lineage>
</organism>
<dbReference type="InterPro" id="IPR000424">
    <property type="entry name" value="Primosome_PriB/ssb"/>
</dbReference>
<dbReference type="NCBIfam" id="TIGR00621">
    <property type="entry name" value="ssb"/>
    <property type="match status" value="1"/>
</dbReference>